<proteinExistence type="predicted"/>
<gene>
    <name evidence="1" type="ORF">EJ06DRAFT_119452</name>
</gene>
<evidence type="ECO:0000313" key="2">
    <source>
        <dbReference type="Proteomes" id="UP000799640"/>
    </source>
</evidence>
<accession>A0A6G1HPM2</accession>
<protein>
    <submittedName>
        <fullName evidence="1">Uncharacterized protein</fullName>
    </submittedName>
</protein>
<dbReference type="EMBL" id="ML996701">
    <property type="protein sequence ID" value="KAF2398003.1"/>
    <property type="molecule type" value="Genomic_DNA"/>
</dbReference>
<dbReference type="Proteomes" id="UP000799640">
    <property type="component" value="Unassembled WGS sequence"/>
</dbReference>
<dbReference type="AlphaFoldDB" id="A0A6G1HPM2"/>
<name>A0A6G1HPM2_9PEZI</name>
<sequence>MSLAIVPSSGRKARLLDAELVTNGPRTEVKEFNSNRSITTARVQNNECMIESERKDEVQEKIRERRGYSHLLLLSPPRVPSSLAICHFLRQALSANGNSTRVWKDRSRIDRHCLSPAVRHQYQPASMLLPFNTRGTTTRFQTFLKRLLMGPPGKRSPC</sequence>
<organism evidence="1 2">
    <name type="scientific">Trichodelitschia bisporula</name>
    <dbReference type="NCBI Taxonomy" id="703511"/>
    <lineage>
        <taxon>Eukaryota</taxon>
        <taxon>Fungi</taxon>
        <taxon>Dikarya</taxon>
        <taxon>Ascomycota</taxon>
        <taxon>Pezizomycotina</taxon>
        <taxon>Dothideomycetes</taxon>
        <taxon>Dothideomycetes incertae sedis</taxon>
        <taxon>Phaeotrichales</taxon>
        <taxon>Phaeotrichaceae</taxon>
        <taxon>Trichodelitschia</taxon>
    </lineage>
</organism>
<evidence type="ECO:0000313" key="1">
    <source>
        <dbReference type="EMBL" id="KAF2398003.1"/>
    </source>
</evidence>
<reference evidence="1" key="1">
    <citation type="journal article" date="2020" name="Stud. Mycol.">
        <title>101 Dothideomycetes genomes: a test case for predicting lifestyles and emergence of pathogens.</title>
        <authorList>
            <person name="Haridas S."/>
            <person name="Albert R."/>
            <person name="Binder M."/>
            <person name="Bloem J."/>
            <person name="Labutti K."/>
            <person name="Salamov A."/>
            <person name="Andreopoulos B."/>
            <person name="Baker S."/>
            <person name="Barry K."/>
            <person name="Bills G."/>
            <person name="Bluhm B."/>
            <person name="Cannon C."/>
            <person name="Castanera R."/>
            <person name="Culley D."/>
            <person name="Daum C."/>
            <person name="Ezra D."/>
            <person name="Gonzalez J."/>
            <person name="Henrissat B."/>
            <person name="Kuo A."/>
            <person name="Liang C."/>
            <person name="Lipzen A."/>
            <person name="Lutzoni F."/>
            <person name="Magnuson J."/>
            <person name="Mondo S."/>
            <person name="Nolan M."/>
            <person name="Ohm R."/>
            <person name="Pangilinan J."/>
            <person name="Park H.-J."/>
            <person name="Ramirez L."/>
            <person name="Alfaro M."/>
            <person name="Sun H."/>
            <person name="Tritt A."/>
            <person name="Yoshinaga Y."/>
            <person name="Zwiers L.-H."/>
            <person name="Turgeon B."/>
            <person name="Goodwin S."/>
            <person name="Spatafora J."/>
            <person name="Crous P."/>
            <person name="Grigoriev I."/>
        </authorList>
    </citation>
    <scope>NUCLEOTIDE SEQUENCE</scope>
    <source>
        <strain evidence="1">CBS 262.69</strain>
    </source>
</reference>
<keyword evidence="2" id="KW-1185">Reference proteome</keyword>